<accession>A0A9P6EUQ4</accession>
<reference evidence="2" key="1">
    <citation type="submission" date="2020-11" db="EMBL/GenBank/DDBJ databases">
        <authorList>
            <consortium name="DOE Joint Genome Institute"/>
            <person name="Ahrendt S."/>
            <person name="Riley R."/>
            <person name="Andreopoulos W."/>
            <person name="Labutti K."/>
            <person name="Pangilinan J."/>
            <person name="Ruiz-Duenas F.J."/>
            <person name="Barrasa J.M."/>
            <person name="Sanchez-Garcia M."/>
            <person name="Camarero S."/>
            <person name="Miyauchi S."/>
            <person name="Serrano A."/>
            <person name="Linde D."/>
            <person name="Babiker R."/>
            <person name="Drula E."/>
            <person name="Ayuso-Fernandez I."/>
            <person name="Pacheco R."/>
            <person name="Padilla G."/>
            <person name="Ferreira P."/>
            <person name="Barriuso J."/>
            <person name="Kellner H."/>
            <person name="Castanera R."/>
            <person name="Alfaro M."/>
            <person name="Ramirez L."/>
            <person name="Pisabarro A.G."/>
            <person name="Kuo A."/>
            <person name="Tritt A."/>
            <person name="Lipzen A."/>
            <person name="He G."/>
            <person name="Yan M."/>
            <person name="Ng V."/>
            <person name="Cullen D."/>
            <person name="Martin F."/>
            <person name="Rosso M.-N."/>
            <person name="Henrissat B."/>
            <person name="Hibbett D."/>
            <person name="Martinez A.T."/>
            <person name="Grigoriev I.V."/>
        </authorList>
    </citation>
    <scope>NUCLEOTIDE SEQUENCE</scope>
    <source>
        <strain evidence="2">CBS 506.95</strain>
    </source>
</reference>
<keyword evidence="3" id="KW-1185">Reference proteome</keyword>
<dbReference type="EMBL" id="MU157825">
    <property type="protein sequence ID" value="KAF9535198.1"/>
    <property type="molecule type" value="Genomic_DNA"/>
</dbReference>
<dbReference type="InterPro" id="IPR024079">
    <property type="entry name" value="MetalloPept_cat_dom_sf"/>
</dbReference>
<dbReference type="AlphaFoldDB" id="A0A9P6EUQ4"/>
<evidence type="ECO:0008006" key="4">
    <source>
        <dbReference type="Google" id="ProtNLM"/>
    </source>
</evidence>
<dbReference type="Proteomes" id="UP000807306">
    <property type="component" value="Unassembled WGS sequence"/>
</dbReference>
<dbReference type="GO" id="GO:0008237">
    <property type="term" value="F:metallopeptidase activity"/>
    <property type="evidence" value="ECO:0007669"/>
    <property type="project" value="InterPro"/>
</dbReference>
<organism evidence="2 3">
    <name type="scientific">Crepidotus variabilis</name>
    <dbReference type="NCBI Taxonomy" id="179855"/>
    <lineage>
        <taxon>Eukaryota</taxon>
        <taxon>Fungi</taxon>
        <taxon>Dikarya</taxon>
        <taxon>Basidiomycota</taxon>
        <taxon>Agaricomycotina</taxon>
        <taxon>Agaricomycetes</taxon>
        <taxon>Agaricomycetidae</taxon>
        <taxon>Agaricales</taxon>
        <taxon>Agaricineae</taxon>
        <taxon>Crepidotaceae</taxon>
        <taxon>Crepidotus</taxon>
    </lineage>
</organism>
<name>A0A9P6EUQ4_9AGAR</name>
<feature type="chain" id="PRO_5040206787" description="Lysine-specific metallo-endopeptidase domain-containing protein" evidence="1">
    <location>
        <begin position="20"/>
        <end position="243"/>
    </location>
</feature>
<sequence>MKFFNVVLPFLLAIPLAVASPIPLTYKVEANFDKMKHTFIESLKTILDEEYIPAMMSALDHPTNPKADTALKLAFGRDYKTEIPTIKANVEKFKNYEATIGQITEPFYDVAGYHPEKKEIWLTSEFFKFHGGKEPKTPQDFKALAREAAPTMIHELSHAAFGTVDLFQRSDFKPTTAAAKKASPHDDGYYKGFEDLQKHYKQIRAHGAATQVQSAEAYLVFAHVSLLGDVDLTPFMPRALWAL</sequence>
<evidence type="ECO:0000313" key="2">
    <source>
        <dbReference type="EMBL" id="KAF9535198.1"/>
    </source>
</evidence>
<comment type="caution">
    <text evidence="2">The sequence shown here is derived from an EMBL/GenBank/DDBJ whole genome shotgun (WGS) entry which is preliminary data.</text>
</comment>
<proteinExistence type="predicted"/>
<dbReference type="Gene3D" id="3.40.390.10">
    <property type="entry name" value="Collagenase (Catalytic Domain)"/>
    <property type="match status" value="1"/>
</dbReference>
<protein>
    <recommendedName>
        <fullName evidence="4">Lysine-specific metallo-endopeptidase domain-containing protein</fullName>
    </recommendedName>
</protein>
<feature type="signal peptide" evidence="1">
    <location>
        <begin position="1"/>
        <end position="19"/>
    </location>
</feature>
<keyword evidence="1" id="KW-0732">Signal</keyword>
<evidence type="ECO:0000256" key="1">
    <source>
        <dbReference type="SAM" id="SignalP"/>
    </source>
</evidence>
<evidence type="ECO:0000313" key="3">
    <source>
        <dbReference type="Proteomes" id="UP000807306"/>
    </source>
</evidence>
<gene>
    <name evidence="2" type="ORF">CPB83DRAFT_889102</name>
</gene>